<dbReference type="AlphaFoldDB" id="A0A2C4HB63"/>
<dbReference type="EMBL" id="NUEL01000039">
    <property type="protein sequence ID" value="PEJ04577.1"/>
    <property type="molecule type" value="Genomic_DNA"/>
</dbReference>
<protein>
    <submittedName>
        <fullName evidence="1">Acyl dehydratase</fullName>
    </submittedName>
</protein>
<dbReference type="Proteomes" id="UP000220045">
    <property type="component" value="Unassembled WGS sequence"/>
</dbReference>
<reference evidence="1 2" key="1">
    <citation type="submission" date="2017-09" db="EMBL/GenBank/DDBJ databases">
        <title>Large-scale bioinformatics analysis of Bacillus genomes uncovers conserved roles of natural products in bacterial physiology.</title>
        <authorList>
            <consortium name="Agbiome Team Llc"/>
            <person name="Bleich R.M."/>
            <person name="Grubbs K.J."/>
            <person name="Santa Maria K.C."/>
            <person name="Allen S.E."/>
            <person name="Farag S."/>
            <person name="Shank E.A."/>
            <person name="Bowers A."/>
        </authorList>
    </citation>
    <scope>NUCLEOTIDE SEQUENCE [LARGE SCALE GENOMIC DNA]</scope>
    <source>
        <strain evidence="1 2">AFS004017</strain>
    </source>
</reference>
<name>A0A2C4HB63_9BACI</name>
<organism evidence="1 2">
    <name type="scientific">Bacillus wiedmannii</name>
    <dbReference type="NCBI Taxonomy" id="1890302"/>
    <lineage>
        <taxon>Bacteria</taxon>
        <taxon>Bacillati</taxon>
        <taxon>Bacillota</taxon>
        <taxon>Bacilli</taxon>
        <taxon>Bacillales</taxon>
        <taxon>Bacillaceae</taxon>
        <taxon>Bacillus</taxon>
        <taxon>Bacillus cereus group</taxon>
    </lineage>
</organism>
<evidence type="ECO:0000313" key="1">
    <source>
        <dbReference type="EMBL" id="PEJ04577.1"/>
    </source>
</evidence>
<evidence type="ECO:0000313" key="2">
    <source>
        <dbReference type="Proteomes" id="UP000220045"/>
    </source>
</evidence>
<comment type="caution">
    <text evidence="1">The sequence shown here is derived from an EMBL/GenBank/DDBJ whole genome shotgun (WGS) entry which is preliminary data.</text>
</comment>
<dbReference type="RefSeq" id="WP_098095921.1">
    <property type="nucleotide sequence ID" value="NZ_NUDI01000036.1"/>
</dbReference>
<accession>A0A2C4HB63</accession>
<sequence>MFLNIKEMSRALCFDNSVTNNNLFGRQASFFIMGFSNDIEAQRCITCN</sequence>
<gene>
    <name evidence="1" type="ORF">CN684_22165</name>
</gene>
<proteinExistence type="predicted"/>